<feature type="transmembrane region" description="Helical" evidence="1">
    <location>
        <begin position="381"/>
        <end position="403"/>
    </location>
</feature>
<evidence type="ECO:0000256" key="1">
    <source>
        <dbReference type="SAM" id="Phobius"/>
    </source>
</evidence>
<reference evidence="2 3" key="1">
    <citation type="submission" date="2015-09" db="EMBL/GenBank/DDBJ databases">
        <authorList>
            <consortium name="Pathogen Informatics"/>
        </authorList>
    </citation>
    <scope>NUCLEOTIDE SEQUENCE [LARGE SCALE GENOMIC DNA]</scope>
    <source>
        <strain evidence="2 3">2789STDY5608863</strain>
    </source>
</reference>
<dbReference type="GO" id="GO:0140359">
    <property type="term" value="F:ABC-type transporter activity"/>
    <property type="evidence" value="ECO:0007669"/>
    <property type="project" value="InterPro"/>
</dbReference>
<evidence type="ECO:0000313" key="3">
    <source>
        <dbReference type="Proteomes" id="UP000095495"/>
    </source>
</evidence>
<dbReference type="Proteomes" id="UP000095495">
    <property type="component" value="Unassembled WGS sequence"/>
</dbReference>
<dbReference type="PANTHER" id="PTHR37305">
    <property type="entry name" value="INTEGRAL MEMBRANE PROTEIN-RELATED"/>
    <property type="match status" value="1"/>
</dbReference>
<name>A0A173SX63_9FIRM</name>
<proteinExistence type="predicted"/>
<dbReference type="PANTHER" id="PTHR37305:SF1">
    <property type="entry name" value="MEMBRANE PROTEIN"/>
    <property type="match status" value="1"/>
</dbReference>
<accession>A0A173SX63</accession>
<feature type="transmembrane region" description="Helical" evidence="1">
    <location>
        <begin position="295"/>
        <end position="316"/>
    </location>
</feature>
<protein>
    <submittedName>
        <fullName evidence="2">ABC-type transport system involved in multi-copper enzyme maturation, permease component</fullName>
    </submittedName>
</protein>
<gene>
    <name evidence="2" type="ORF">ERS852420_01743</name>
</gene>
<keyword evidence="1" id="KW-1133">Transmembrane helix</keyword>
<dbReference type="AlphaFoldDB" id="A0A173SX63"/>
<feature type="transmembrane region" description="Helical" evidence="1">
    <location>
        <begin position="197"/>
        <end position="215"/>
    </location>
</feature>
<keyword evidence="1" id="KW-0812">Transmembrane</keyword>
<dbReference type="EMBL" id="CYXV01000006">
    <property type="protein sequence ID" value="CUM95112.1"/>
    <property type="molecule type" value="Genomic_DNA"/>
</dbReference>
<dbReference type="GO" id="GO:0005886">
    <property type="term" value="C:plasma membrane"/>
    <property type="evidence" value="ECO:0007669"/>
    <property type="project" value="UniProtKB-SubCell"/>
</dbReference>
<sequence length="412" mass="45984">MRLFRLEVKRIMKSHRTLVLLTIAILMSVVMAYLPISFESINRLGENGKVIELDGLSAIKFKKDYFEKKAGDITPQKLAESLRIYQSCVREYGTLDDVPLEVYIENIMAIRPMLKGLTEAFADPKTGIGADLMDIEPDEVEQYFYEKCASHLDDIMNLEQKDYPTARQFATDKYAKLNQPLCIYSGMSRDAFDYIELYILVLSILCIAIAAPVFANEYQTGSDSILRCTKYGRVKLAVTRIMAACSIFIVIFILGMALHLTILNFAFGTDCLKTSFQILFSIISLPNINLGQLQIILVLAGLLSVLATISCTLFLSAKCKDSLTALLISIVILFLPIFTYSAIGGASWLSTLLPSSGIGMQNNFLYQLGNFNFLHIGGMSLWTPCVILILAAIEVPIFLFLAIRSYCKHQVA</sequence>
<feature type="transmembrane region" description="Helical" evidence="1">
    <location>
        <begin position="236"/>
        <end position="258"/>
    </location>
</feature>
<dbReference type="Pfam" id="PF12679">
    <property type="entry name" value="ABC2_membrane_2"/>
    <property type="match status" value="1"/>
</dbReference>
<feature type="transmembrane region" description="Helical" evidence="1">
    <location>
        <begin position="323"/>
        <end position="343"/>
    </location>
</feature>
<evidence type="ECO:0000313" key="2">
    <source>
        <dbReference type="EMBL" id="CUM95112.1"/>
    </source>
</evidence>
<organism evidence="2 3">
    <name type="scientific">Roseburia faecis</name>
    <dbReference type="NCBI Taxonomy" id="301302"/>
    <lineage>
        <taxon>Bacteria</taxon>
        <taxon>Bacillati</taxon>
        <taxon>Bacillota</taxon>
        <taxon>Clostridia</taxon>
        <taxon>Lachnospirales</taxon>
        <taxon>Lachnospiraceae</taxon>
        <taxon>Roseburia</taxon>
    </lineage>
</organism>
<dbReference type="RefSeq" id="WP_055262534.1">
    <property type="nucleotide sequence ID" value="NZ_CYXV01000006.1"/>
</dbReference>
<keyword evidence="1" id="KW-0472">Membrane</keyword>